<feature type="domain" description="N-acetyltransferase" evidence="1">
    <location>
        <begin position="50"/>
        <end position="164"/>
    </location>
</feature>
<dbReference type="InterPro" id="IPR051908">
    <property type="entry name" value="Ribosomal_N-acetyltransferase"/>
</dbReference>
<dbReference type="GO" id="GO:0005737">
    <property type="term" value="C:cytoplasm"/>
    <property type="evidence" value="ECO:0007669"/>
    <property type="project" value="TreeGrafter"/>
</dbReference>
<dbReference type="PANTHER" id="PTHR43441">
    <property type="entry name" value="RIBOSOMAL-PROTEIN-SERINE ACETYLTRANSFERASE"/>
    <property type="match status" value="1"/>
</dbReference>
<dbReference type="AlphaFoldDB" id="A0A6N1VHP1"/>
<dbReference type="EMBL" id="CP054836">
    <property type="protein sequence ID" value="QKV20328.1"/>
    <property type="molecule type" value="Genomic_DNA"/>
</dbReference>
<protein>
    <submittedName>
        <fullName evidence="2">GNAT family N-acetyltransferase</fullName>
    </submittedName>
</protein>
<dbReference type="Proteomes" id="UP000509367">
    <property type="component" value="Chromosome"/>
</dbReference>
<dbReference type="GO" id="GO:0008999">
    <property type="term" value="F:protein-N-terminal-alanine acetyltransferase activity"/>
    <property type="evidence" value="ECO:0007669"/>
    <property type="project" value="TreeGrafter"/>
</dbReference>
<organism evidence="2 3">
    <name type="scientific">Oricola thermophila</name>
    <dbReference type="NCBI Taxonomy" id="2742145"/>
    <lineage>
        <taxon>Bacteria</taxon>
        <taxon>Pseudomonadati</taxon>
        <taxon>Pseudomonadota</taxon>
        <taxon>Alphaproteobacteria</taxon>
        <taxon>Hyphomicrobiales</taxon>
        <taxon>Ahrensiaceae</taxon>
        <taxon>Oricola</taxon>
    </lineage>
</organism>
<dbReference type="RefSeq" id="WP_175278219.1">
    <property type="nucleotide sequence ID" value="NZ_CP054836.1"/>
</dbReference>
<name>A0A6N1VHP1_9HYPH</name>
<dbReference type="InterPro" id="IPR000182">
    <property type="entry name" value="GNAT_dom"/>
</dbReference>
<dbReference type="KEGG" id="orm:HTY61_18680"/>
<dbReference type="InterPro" id="IPR016181">
    <property type="entry name" value="Acyl_CoA_acyltransferase"/>
</dbReference>
<keyword evidence="3" id="KW-1185">Reference proteome</keyword>
<dbReference type="SUPFAM" id="SSF55729">
    <property type="entry name" value="Acyl-CoA N-acyltransferases (Nat)"/>
    <property type="match status" value="1"/>
</dbReference>
<accession>A0A6N1VHP1</accession>
<keyword evidence="2" id="KW-0808">Transferase</keyword>
<evidence type="ECO:0000313" key="3">
    <source>
        <dbReference type="Proteomes" id="UP000509367"/>
    </source>
</evidence>
<gene>
    <name evidence="2" type="ORF">HTY61_18680</name>
</gene>
<dbReference type="Gene3D" id="3.40.630.30">
    <property type="match status" value="1"/>
</dbReference>
<evidence type="ECO:0000259" key="1">
    <source>
        <dbReference type="Pfam" id="PF13302"/>
    </source>
</evidence>
<reference evidence="2 3" key="1">
    <citation type="submission" date="2020-06" db="EMBL/GenBank/DDBJ databases">
        <title>Oricola thermophila sp. nov. isolated from a tidal sediments.</title>
        <authorList>
            <person name="Kwon K.K."/>
            <person name="Yang S.-H."/>
            <person name="Park M.-J."/>
        </authorList>
    </citation>
    <scope>NUCLEOTIDE SEQUENCE [LARGE SCALE GENOMIC DNA]</scope>
    <source>
        <strain evidence="2 3">MEBiC13590</strain>
    </source>
</reference>
<sequence>MRDLTSWKGCQAPGISALEGRFVRLERLSAKMHGNGLYEASTMPDAGDRFRWLPEYPPESREAFRPWLERAEASTDPLYYAIIDKATDRIAGRQTLMRIDTKNGVIEIGHIFWSSLIARKPAATEAFYLFARHIFDDLGYRRFEWKCNDRNAPSKRAAERFGMTWEGTFRQAAVVKGENRDTAWFSLLDREWPRAKKAFEAWLAPGNFDADGNQLRRLEEIRENIDAGTA</sequence>
<dbReference type="Pfam" id="PF13302">
    <property type="entry name" value="Acetyltransf_3"/>
    <property type="match status" value="1"/>
</dbReference>
<proteinExistence type="predicted"/>
<evidence type="ECO:0000313" key="2">
    <source>
        <dbReference type="EMBL" id="QKV20328.1"/>
    </source>
</evidence>
<dbReference type="FunFam" id="3.40.630.30:FF:000047">
    <property type="entry name" value="Acetyltransferase, GNAT family"/>
    <property type="match status" value="1"/>
</dbReference>
<dbReference type="GO" id="GO:1990189">
    <property type="term" value="F:protein N-terminal-serine acetyltransferase activity"/>
    <property type="evidence" value="ECO:0007669"/>
    <property type="project" value="TreeGrafter"/>
</dbReference>
<dbReference type="PANTHER" id="PTHR43441:SF2">
    <property type="entry name" value="FAMILY ACETYLTRANSFERASE, PUTATIVE (AFU_ORTHOLOGUE AFUA_7G00850)-RELATED"/>
    <property type="match status" value="1"/>
</dbReference>